<proteinExistence type="predicted"/>
<feature type="non-terminal residue" evidence="5">
    <location>
        <position position="1"/>
    </location>
</feature>
<keyword evidence="3" id="KW-0732">Signal</keyword>
<feature type="compositionally biased region" description="Low complexity" evidence="1">
    <location>
        <begin position="564"/>
        <end position="587"/>
    </location>
</feature>
<sequence>HSATMGSSLLFTLLIILTFTFMLTSSSPSLSGALRHIVRRQSDEMPCHVIDGFTCLCRQTKVTCSTSQPLQQITINPNEKHKYSSVELVVGSDSATVYGQTFTPIKELYSPTARHIDFKIKFENFTHLSLAEPSLFNNVFPDQSQAHKAMAYEIYNQAVRPEDNVNLFRNLDVDSLEVYSLYPFRGTFQELFDGSNIKHLRISGGDIKSDLNKHFTGNVGRLEIAKQAEALDAANFPLYPAHEMILNAYYVKKFHSPNPPNYDNVAELRVYSDDPIPADAFKDFPNINTLSVQAKEIDPSAFNGLNKLEKITIKDAQPNAALLQNIPSVKEVEIGGLEKLNPDVQCEFAQQLSQGRLAVQASPNGPECTCVIAYLQSATNQVPCTPYENCAQSTCQAIRDNFDTNTNAFNKPPEIRRADGTSALEHRSPAVYAQPYQLSSNDISKYQAAVPQEVLRDPYQAPEPSQSESRPPSHTHDQGHVAGNVDDTATVKTTRRRKTKSTTTAAVAGGDQWPQPSDQGQQGENPPDQGGVYPPDQGGVYPPGQGGVYPPGQGGVYPPGQGGAYPPDQGGAYPPDQGGAYPPDQGDIYPPGGDQYGINPTPSASVDDTPSTTIPVGDSQDHHQQDNRQPEQPIPPEQDHGGHVETTSINDGTVTVAGTVAGTPTTKKRMNMIPIYIIIAAVALAILALVVYLIVRSSKGKAVYKPAPQTDPTKA</sequence>
<evidence type="ECO:0000256" key="3">
    <source>
        <dbReference type="SAM" id="SignalP"/>
    </source>
</evidence>
<evidence type="ECO:0000313" key="4">
    <source>
        <dbReference type="EMBL" id="CAF1147711.1"/>
    </source>
</evidence>
<evidence type="ECO:0000313" key="5">
    <source>
        <dbReference type="EMBL" id="CAF3950907.1"/>
    </source>
</evidence>
<feature type="compositionally biased region" description="Polar residues" evidence="1">
    <location>
        <begin position="514"/>
        <end position="524"/>
    </location>
</feature>
<dbReference type="EMBL" id="CAJOBA010029569">
    <property type="protein sequence ID" value="CAF3950907.1"/>
    <property type="molecule type" value="Genomic_DNA"/>
</dbReference>
<keyword evidence="2" id="KW-0812">Transmembrane</keyword>
<feature type="signal peptide" evidence="3">
    <location>
        <begin position="1"/>
        <end position="26"/>
    </location>
</feature>
<feature type="region of interest" description="Disordered" evidence="1">
    <location>
        <begin position="459"/>
        <end position="651"/>
    </location>
</feature>
<dbReference type="Proteomes" id="UP000677228">
    <property type="component" value="Unassembled WGS sequence"/>
</dbReference>
<accession>A0A8S2MD29</accession>
<name>A0A8S2MD29_9BILA</name>
<dbReference type="EMBL" id="CAJNOK010011754">
    <property type="protein sequence ID" value="CAF1147711.1"/>
    <property type="molecule type" value="Genomic_DNA"/>
</dbReference>
<gene>
    <name evidence="4" type="ORF">OVA965_LOCUS21444</name>
    <name evidence="5" type="ORF">TMI583_LOCUS22094</name>
</gene>
<organism evidence="5 6">
    <name type="scientific">Didymodactylos carnosus</name>
    <dbReference type="NCBI Taxonomy" id="1234261"/>
    <lineage>
        <taxon>Eukaryota</taxon>
        <taxon>Metazoa</taxon>
        <taxon>Spiralia</taxon>
        <taxon>Gnathifera</taxon>
        <taxon>Rotifera</taxon>
        <taxon>Eurotatoria</taxon>
        <taxon>Bdelloidea</taxon>
        <taxon>Philodinida</taxon>
        <taxon>Philodinidae</taxon>
        <taxon>Didymodactylos</taxon>
    </lineage>
</organism>
<keyword evidence="2" id="KW-1133">Transmembrane helix</keyword>
<feature type="transmembrane region" description="Helical" evidence="2">
    <location>
        <begin position="673"/>
        <end position="695"/>
    </location>
</feature>
<feature type="compositionally biased region" description="Low complexity" evidence="1">
    <location>
        <begin position="462"/>
        <end position="472"/>
    </location>
</feature>
<evidence type="ECO:0000256" key="2">
    <source>
        <dbReference type="SAM" id="Phobius"/>
    </source>
</evidence>
<feature type="chain" id="PRO_5036273686" evidence="3">
    <location>
        <begin position="27"/>
        <end position="715"/>
    </location>
</feature>
<evidence type="ECO:0000256" key="1">
    <source>
        <dbReference type="SAM" id="MobiDB-lite"/>
    </source>
</evidence>
<comment type="caution">
    <text evidence="5">The sequence shown here is derived from an EMBL/GenBank/DDBJ whole genome shotgun (WGS) entry which is preliminary data.</text>
</comment>
<feature type="compositionally biased region" description="Gly residues" evidence="1">
    <location>
        <begin position="544"/>
        <end position="563"/>
    </location>
</feature>
<feature type="compositionally biased region" description="Basic and acidic residues" evidence="1">
    <location>
        <begin position="619"/>
        <end position="629"/>
    </location>
</feature>
<evidence type="ECO:0000313" key="6">
    <source>
        <dbReference type="Proteomes" id="UP000682733"/>
    </source>
</evidence>
<feature type="compositionally biased region" description="Low complexity" evidence="1">
    <location>
        <begin position="526"/>
        <end position="543"/>
    </location>
</feature>
<protein>
    <submittedName>
        <fullName evidence="5">Uncharacterized protein</fullName>
    </submittedName>
</protein>
<dbReference type="Proteomes" id="UP000682733">
    <property type="component" value="Unassembled WGS sequence"/>
</dbReference>
<keyword evidence="2" id="KW-0472">Membrane</keyword>
<dbReference type="AlphaFoldDB" id="A0A8S2MD29"/>
<feature type="compositionally biased region" description="Polar residues" evidence="1">
    <location>
        <begin position="598"/>
        <end position="614"/>
    </location>
</feature>
<reference evidence="5" key="1">
    <citation type="submission" date="2021-02" db="EMBL/GenBank/DDBJ databases">
        <authorList>
            <person name="Nowell W R."/>
        </authorList>
    </citation>
    <scope>NUCLEOTIDE SEQUENCE</scope>
</reference>